<organism evidence="2">
    <name type="scientific">marine sediment metagenome</name>
    <dbReference type="NCBI Taxonomy" id="412755"/>
    <lineage>
        <taxon>unclassified sequences</taxon>
        <taxon>metagenomes</taxon>
        <taxon>ecological metagenomes</taxon>
    </lineage>
</organism>
<dbReference type="AlphaFoldDB" id="A0A0F9LLX8"/>
<keyword evidence="1" id="KW-0472">Membrane</keyword>
<feature type="transmembrane region" description="Helical" evidence="1">
    <location>
        <begin position="12"/>
        <end position="33"/>
    </location>
</feature>
<evidence type="ECO:0000313" key="2">
    <source>
        <dbReference type="EMBL" id="KKM96079.1"/>
    </source>
</evidence>
<name>A0A0F9LLX8_9ZZZZ</name>
<keyword evidence="1" id="KW-0812">Transmembrane</keyword>
<proteinExistence type="predicted"/>
<evidence type="ECO:0000256" key="1">
    <source>
        <dbReference type="SAM" id="Phobius"/>
    </source>
</evidence>
<accession>A0A0F9LLX8</accession>
<reference evidence="2" key="1">
    <citation type="journal article" date="2015" name="Nature">
        <title>Complex archaea that bridge the gap between prokaryotes and eukaryotes.</title>
        <authorList>
            <person name="Spang A."/>
            <person name="Saw J.H."/>
            <person name="Jorgensen S.L."/>
            <person name="Zaremba-Niedzwiedzka K."/>
            <person name="Martijn J."/>
            <person name="Lind A.E."/>
            <person name="van Eijk R."/>
            <person name="Schleper C."/>
            <person name="Guy L."/>
            <person name="Ettema T.J."/>
        </authorList>
    </citation>
    <scope>NUCLEOTIDE SEQUENCE</scope>
</reference>
<sequence length="53" mass="6109">MLRWRIERLWTALLVLLAMVAILALFAVFVIGVDEVFCHGCSNWGESVERNYP</sequence>
<gene>
    <name evidence="2" type="ORF">LCGC14_1181810</name>
</gene>
<dbReference type="EMBL" id="LAZR01005927">
    <property type="protein sequence ID" value="KKM96079.1"/>
    <property type="molecule type" value="Genomic_DNA"/>
</dbReference>
<keyword evidence="1" id="KW-1133">Transmembrane helix</keyword>
<comment type="caution">
    <text evidence="2">The sequence shown here is derived from an EMBL/GenBank/DDBJ whole genome shotgun (WGS) entry which is preliminary data.</text>
</comment>
<protein>
    <submittedName>
        <fullName evidence="2">Uncharacterized protein</fullName>
    </submittedName>
</protein>